<organism evidence="2 3">
    <name type="scientific">Hapsidospora chrysogenum (strain ATCC 11550 / CBS 779.69 / DSM 880 / IAM 14645 / JCM 23072 / IMI 49137)</name>
    <name type="common">Acremonium chrysogenum</name>
    <dbReference type="NCBI Taxonomy" id="857340"/>
    <lineage>
        <taxon>Eukaryota</taxon>
        <taxon>Fungi</taxon>
        <taxon>Dikarya</taxon>
        <taxon>Ascomycota</taxon>
        <taxon>Pezizomycotina</taxon>
        <taxon>Sordariomycetes</taxon>
        <taxon>Hypocreomycetidae</taxon>
        <taxon>Hypocreales</taxon>
        <taxon>Bionectriaceae</taxon>
        <taxon>Hapsidospora</taxon>
    </lineage>
</organism>
<evidence type="ECO:0000313" key="2">
    <source>
        <dbReference type="EMBL" id="KFH44571.1"/>
    </source>
</evidence>
<proteinExistence type="predicted"/>
<dbReference type="Proteomes" id="UP000029964">
    <property type="component" value="Unassembled WGS sequence"/>
</dbReference>
<reference evidence="3" key="1">
    <citation type="journal article" date="2014" name="Genome Announc.">
        <title>Genome sequence and annotation of Acremonium chrysogenum, producer of the beta-lactam antibiotic cephalosporin C.</title>
        <authorList>
            <person name="Terfehr D."/>
            <person name="Dahlmann T.A."/>
            <person name="Specht T."/>
            <person name="Zadra I."/>
            <person name="Kuernsteiner H."/>
            <person name="Kueck U."/>
        </authorList>
    </citation>
    <scope>NUCLEOTIDE SEQUENCE [LARGE SCALE GENOMIC DNA]</scope>
    <source>
        <strain evidence="3">ATCC 11550 / CBS 779.69 / DSM 880 / IAM 14645 / JCM 23072 / IMI 49137</strain>
    </source>
</reference>
<dbReference type="HOGENOM" id="CLU_754331_0_0_1"/>
<accession>A0A086T5D9</accession>
<evidence type="ECO:0000256" key="1">
    <source>
        <dbReference type="SAM" id="MobiDB-lite"/>
    </source>
</evidence>
<feature type="region of interest" description="Disordered" evidence="1">
    <location>
        <begin position="1"/>
        <end position="33"/>
    </location>
</feature>
<feature type="compositionally biased region" description="Basic and acidic residues" evidence="1">
    <location>
        <begin position="12"/>
        <end position="22"/>
    </location>
</feature>
<dbReference type="EMBL" id="JPKY01000046">
    <property type="protein sequence ID" value="KFH44571.1"/>
    <property type="molecule type" value="Genomic_DNA"/>
</dbReference>
<protein>
    <submittedName>
        <fullName evidence="2">Uncharacterized protein</fullName>
    </submittedName>
</protein>
<dbReference type="OrthoDB" id="4847496at2759"/>
<name>A0A086T5D9_HAPC1</name>
<feature type="compositionally biased region" description="Basic and acidic residues" evidence="1">
    <location>
        <begin position="305"/>
        <end position="340"/>
    </location>
</feature>
<feature type="region of interest" description="Disordered" evidence="1">
    <location>
        <begin position="81"/>
        <end position="101"/>
    </location>
</feature>
<keyword evidence="3" id="KW-1185">Reference proteome</keyword>
<gene>
    <name evidence="2" type="ORF">ACRE_046250</name>
</gene>
<evidence type="ECO:0000313" key="3">
    <source>
        <dbReference type="Proteomes" id="UP000029964"/>
    </source>
</evidence>
<comment type="caution">
    <text evidence="2">The sequence shown here is derived from an EMBL/GenBank/DDBJ whole genome shotgun (WGS) entry which is preliminary data.</text>
</comment>
<feature type="region of interest" description="Disordered" evidence="1">
    <location>
        <begin position="305"/>
        <end position="367"/>
    </location>
</feature>
<sequence>MPGNKSTRGSKRIAEQHQENSNKRSKTQQDHQQSMGLLNMPTAVAPADLVLPSGTTDDIFQTPFPKLHDTVHQTRLTRSAAVNNNNNNNNNKTDTDTTAGGNGMAGRVISPYGSTYQHTGGPSPSITNLAAVRNTWTGLKIGGTVPLEQVNLGMPANLTDQQRGQLMTRLQQELKRQEANPPALPPSRIQPLPPKVFTAEYIDITEVPEEEREAAWEKNKKVSDALQQVEKERNNMAAKKSRETRIEALRQTRAILDDKTAECHWMRLKVIELGGDPTEYDNMTAGLREKLVGVVRQQVAVEDQRNAEIKRRQDANRRAERNKLKAERKREKELLREGRGGARSSSPMSMSPPANETSHVSRCQLTS</sequence>
<dbReference type="AlphaFoldDB" id="A0A086T5D9"/>
<feature type="compositionally biased region" description="Low complexity" evidence="1">
    <location>
        <begin position="342"/>
        <end position="353"/>
    </location>
</feature>
<dbReference type="STRING" id="857340.A0A086T5D9"/>
<feature type="compositionally biased region" description="Polar residues" evidence="1">
    <location>
        <begin position="354"/>
        <end position="367"/>
    </location>
</feature>